<feature type="domain" description="Phytocyanin" evidence="1">
    <location>
        <begin position="14"/>
        <end position="110"/>
    </location>
</feature>
<dbReference type="InterPro" id="IPR039391">
    <property type="entry name" value="Phytocyanin-like"/>
</dbReference>
<dbReference type="SUPFAM" id="SSF49503">
    <property type="entry name" value="Cupredoxins"/>
    <property type="match status" value="1"/>
</dbReference>
<dbReference type="Gene3D" id="2.60.40.420">
    <property type="entry name" value="Cupredoxins - blue copper proteins"/>
    <property type="match status" value="1"/>
</dbReference>
<sequence length="124" mass="13828">ILFAILQPQGVLGNDHVVSWEVSRNQSLYREWGHGSTFLVGDTLVISMEDDIARVMSRSEYEACRADGSKTLIYRGGKSIELNTSGSWYFMSRIHDRCKSGEKIMIRVDAGGSMVGRHSLRMGG</sequence>
<reference evidence="2 3" key="1">
    <citation type="journal article" date="2021" name="Nat. Plants">
        <title>The Taxus genome provides insights into paclitaxel biosynthesis.</title>
        <authorList>
            <person name="Xiong X."/>
            <person name="Gou J."/>
            <person name="Liao Q."/>
            <person name="Li Y."/>
            <person name="Zhou Q."/>
            <person name="Bi G."/>
            <person name="Li C."/>
            <person name="Du R."/>
            <person name="Wang X."/>
            <person name="Sun T."/>
            <person name="Guo L."/>
            <person name="Liang H."/>
            <person name="Lu P."/>
            <person name="Wu Y."/>
            <person name="Zhang Z."/>
            <person name="Ro D.K."/>
            <person name="Shang Y."/>
            <person name="Huang S."/>
            <person name="Yan J."/>
        </authorList>
    </citation>
    <scope>NUCLEOTIDE SEQUENCE [LARGE SCALE GENOMIC DNA]</scope>
    <source>
        <strain evidence="2">Ta-2019</strain>
    </source>
</reference>
<dbReference type="Proteomes" id="UP000824469">
    <property type="component" value="Unassembled WGS sequence"/>
</dbReference>
<dbReference type="AlphaFoldDB" id="A0AA38FAR8"/>
<feature type="non-terminal residue" evidence="2">
    <location>
        <position position="1"/>
    </location>
</feature>
<comment type="caution">
    <text evidence="2">The sequence shown here is derived from an EMBL/GenBank/DDBJ whole genome shotgun (WGS) entry which is preliminary data.</text>
</comment>
<proteinExistence type="predicted"/>
<evidence type="ECO:0000259" key="1">
    <source>
        <dbReference type="PROSITE" id="PS51485"/>
    </source>
</evidence>
<dbReference type="PANTHER" id="PTHR33021">
    <property type="entry name" value="BLUE COPPER PROTEIN"/>
    <property type="match status" value="1"/>
</dbReference>
<organism evidence="2 3">
    <name type="scientific">Taxus chinensis</name>
    <name type="common">Chinese yew</name>
    <name type="synonym">Taxus wallichiana var. chinensis</name>
    <dbReference type="NCBI Taxonomy" id="29808"/>
    <lineage>
        <taxon>Eukaryota</taxon>
        <taxon>Viridiplantae</taxon>
        <taxon>Streptophyta</taxon>
        <taxon>Embryophyta</taxon>
        <taxon>Tracheophyta</taxon>
        <taxon>Spermatophyta</taxon>
        <taxon>Pinopsida</taxon>
        <taxon>Pinidae</taxon>
        <taxon>Conifers II</taxon>
        <taxon>Cupressales</taxon>
        <taxon>Taxaceae</taxon>
        <taxon>Taxus</taxon>
    </lineage>
</organism>
<dbReference type="InterPro" id="IPR008972">
    <property type="entry name" value="Cupredoxin"/>
</dbReference>
<keyword evidence="3" id="KW-1185">Reference proteome</keyword>
<evidence type="ECO:0000313" key="3">
    <source>
        <dbReference type="Proteomes" id="UP000824469"/>
    </source>
</evidence>
<name>A0AA38FAR8_TAXCH</name>
<feature type="non-terminal residue" evidence="2">
    <location>
        <position position="124"/>
    </location>
</feature>
<dbReference type="InterPro" id="IPR003245">
    <property type="entry name" value="Phytocyanin_dom"/>
</dbReference>
<evidence type="ECO:0000313" key="2">
    <source>
        <dbReference type="EMBL" id="KAH9295718.1"/>
    </source>
</evidence>
<protein>
    <recommendedName>
        <fullName evidence="1">Phytocyanin domain-containing protein</fullName>
    </recommendedName>
</protein>
<dbReference type="EMBL" id="JAHRHJ020000011">
    <property type="protein sequence ID" value="KAH9295718.1"/>
    <property type="molecule type" value="Genomic_DNA"/>
</dbReference>
<dbReference type="GO" id="GO:0009055">
    <property type="term" value="F:electron transfer activity"/>
    <property type="evidence" value="ECO:0007669"/>
    <property type="project" value="InterPro"/>
</dbReference>
<accession>A0AA38FAR8</accession>
<dbReference type="PANTHER" id="PTHR33021:SF496">
    <property type="entry name" value="OS08G0482700 PROTEIN"/>
    <property type="match status" value="1"/>
</dbReference>
<dbReference type="PROSITE" id="PS51485">
    <property type="entry name" value="PHYTOCYANIN"/>
    <property type="match status" value="1"/>
</dbReference>
<dbReference type="GO" id="GO:0005886">
    <property type="term" value="C:plasma membrane"/>
    <property type="evidence" value="ECO:0007669"/>
    <property type="project" value="TreeGrafter"/>
</dbReference>
<dbReference type="Pfam" id="PF02298">
    <property type="entry name" value="Cu_bind_like"/>
    <property type="match status" value="1"/>
</dbReference>
<gene>
    <name evidence="2" type="ORF">KI387_039306</name>
</gene>